<gene>
    <name evidence="1" type="ORF">UFOVP760_189</name>
</gene>
<proteinExistence type="predicted"/>
<name>A0A6J7X6I5_9CAUD</name>
<evidence type="ECO:0000313" key="1">
    <source>
        <dbReference type="EMBL" id="CAB5226413.1"/>
    </source>
</evidence>
<dbReference type="EMBL" id="LR798360">
    <property type="protein sequence ID" value="CAB5226413.1"/>
    <property type="molecule type" value="Genomic_DNA"/>
</dbReference>
<reference evidence="1" key="1">
    <citation type="submission" date="2020-05" db="EMBL/GenBank/DDBJ databases">
        <authorList>
            <person name="Chiriac C."/>
            <person name="Salcher M."/>
            <person name="Ghai R."/>
            <person name="Kavagutti S V."/>
        </authorList>
    </citation>
    <scope>NUCLEOTIDE SEQUENCE</scope>
</reference>
<organism evidence="1">
    <name type="scientific">uncultured Caudovirales phage</name>
    <dbReference type="NCBI Taxonomy" id="2100421"/>
    <lineage>
        <taxon>Viruses</taxon>
        <taxon>Duplodnaviria</taxon>
        <taxon>Heunggongvirae</taxon>
        <taxon>Uroviricota</taxon>
        <taxon>Caudoviricetes</taxon>
        <taxon>Peduoviridae</taxon>
        <taxon>Maltschvirus</taxon>
        <taxon>Maltschvirus maltsch</taxon>
    </lineage>
</organism>
<sequence>MLTFKTYHNYLATPNNHLLEEGGAAGHMAHPFDLPTVRTGKDLINLFEKIKLSLKETPAVVKIDGVNVSIKLVTNADGSMEFGLDRGSKNPLDIKGITINDLSSRFAEGHGLLEVGKTVLEIFNKALPIITKDLNKLGLIKNKNLIFNTEYVAGSTNVVGYAENFLAIHGVNEAYEVKSPVRGSVSRKTREVSYNKEALEDMIQKINPIAKNYGFKVYSSIPATIKGNVNLLPILNTELVVKYTPEHAEAKTMRAWLERCGNPVGTSIKTVQGKTVDAVSKDLYLKILNGTPLDQIVKDNNKEQVNAAVCGAIIYHATRLLGQGILDAMTSSIGDLNTQEGIVIRDSKISSTPFKITGEFIVRGMASAFKKEEEESQPLTRKSYLSNKSFYVINPPRGHEGGANTYTPGMENW</sequence>
<accession>A0A6J7X6I5</accession>
<protein>
    <submittedName>
        <fullName evidence="1">Uncharacterized protein</fullName>
    </submittedName>
</protein>